<dbReference type="EMBL" id="LYPC01000027">
    <property type="protein sequence ID" value="OCT12457.1"/>
    <property type="molecule type" value="Genomic_DNA"/>
</dbReference>
<evidence type="ECO:0000313" key="2">
    <source>
        <dbReference type="Proteomes" id="UP000093309"/>
    </source>
</evidence>
<dbReference type="Proteomes" id="UP000093309">
    <property type="component" value="Unassembled WGS sequence"/>
</dbReference>
<proteinExistence type="predicted"/>
<dbReference type="Pfam" id="PF13072">
    <property type="entry name" value="MciZ"/>
    <property type="match status" value="1"/>
</dbReference>
<keyword evidence="2" id="KW-1185">Reference proteome</keyword>
<evidence type="ECO:0008006" key="3">
    <source>
        <dbReference type="Google" id="ProtNLM"/>
    </source>
</evidence>
<dbReference type="InterPro" id="IPR025177">
    <property type="entry name" value="MciZ"/>
</dbReference>
<dbReference type="STRING" id="512399.A8709_32030"/>
<dbReference type="OrthoDB" id="2990038at2"/>
<organism evidence="1 2">
    <name type="scientific">Paenibacillus pectinilyticus</name>
    <dbReference type="NCBI Taxonomy" id="512399"/>
    <lineage>
        <taxon>Bacteria</taxon>
        <taxon>Bacillati</taxon>
        <taxon>Bacillota</taxon>
        <taxon>Bacilli</taxon>
        <taxon>Bacillales</taxon>
        <taxon>Paenibacillaceae</taxon>
        <taxon>Paenibacillus</taxon>
    </lineage>
</organism>
<gene>
    <name evidence="1" type="ORF">A8709_32030</name>
</gene>
<dbReference type="AlphaFoldDB" id="A0A1C0ZWK3"/>
<name>A0A1C0ZWK3_9BACL</name>
<comment type="caution">
    <text evidence="1">The sequence shown here is derived from an EMBL/GenBank/DDBJ whole genome shotgun (WGS) entry which is preliminary data.</text>
</comment>
<protein>
    <recommendedName>
        <fullName evidence="3">Z-ring formation inhibitor MciZ</fullName>
    </recommendedName>
</protein>
<evidence type="ECO:0000313" key="1">
    <source>
        <dbReference type="EMBL" id="OCT12457.1"/>
    </source>
</evidence>
<sequence length="80" mass="9131">MKSYVSEKQIRLVGKAWEIKHLLSQMLQQAGPHVTVADYLSGPHAPSRLNVNSVTGRIIPFPVYKPTFFIRMALYKMKTD</sequence>
<accession>A0A1C0ZWK3</accession>
<reference evidence="2" key="1">
    <citation type="submission" date="2016-05" db="EMBL/GenBank/DDBJ databases">
        <title>Paenibacillus oryzae. sp. nov., isolated from the rice root.</title>
        <authorList>
            <person name="Zhang J."/>
            <person name="Zhang X."/>
        </authorList>
    </citation>
    <scope>NUCLEOTIDE SEQUENCE [LARGE SCALE GENOMIC DNA]</scope>
    <source>
        <strain evidence="2">KCTC13222</strain>
    </source>
</reference>
<dbReference type="RefSeq" id="WP_065856771.1">
    <property type="nucleotide sequence ID" value="NZ_LYPC01000027.1"/>
</dbReference>